<dbReference type="RefSeq" id="XP_040714697.1">
    <property type="nucleotide sequence ID" value="XM_040854240.1"/>
</dbReference>
<reference evidence="2 3" key="1">
    <citation type="submission" date="2016-07" db="EMBL/GenBank/DDBJ databases">
        <title>Pervasive Adenine N6-methylation of Active Genes in Fungi.</title>
        <authorList>
            <consortium name="DOE Joint Genome Institute"/>
            <person name="Mondo S.J."/>
            <person name="Dannebaum R.O."/>
            <person name="Kuo R.C."/>
            <person name="Labutti K."/>
            <person name="Haridas S."/>
            <person name="Kuo A."/>
            <person name="Salamov A."/>
            <person name="Ahrendt S.R."/>
            <person name="Lipzen A."/>
            <person name="Sullivan W."/>
            <person name="Andreopoulos W.B."/>
            <person name="Clum A."/>
            <person name="Lindquist E."/>
            <person name="Daum C."/>
            <person name="Ramamoorthy G.K."/>
            <person name="Gryganskyi A."/>
            <person name="Culley D."/>
            <person name="Magnuson J.K."/>
            <person name="James T.Y."/>
            <person name="O'Malley M.A."/>
            <person name="Stajich J.E."/>
            <person name="Spatafora J.W."/>
            <person name="Visel A."/>
            <person name="Grigoriev I.V."/>
        </authorList>
    </citation>
    <scope>NUCLEOTIDE SEQUENCE [LARGE SCALE GENOMIC DNA]</scope>
    <source>
        <strain evidence="2 3">CBS 129021</strain>
    </source>
</reference>
<gene>
    <name evidence="2" type="ORF">BCR38DRAFT_219897</name>
</gene>
<organism evidence="2 3">
    <name type="scientific">Pseudomassariella vexata</name>
    <dbReference type="NCBI Taxonomy" id="1141098"/>
    <lineage>
        <taxon>Eukaryota</taxon>
        <taxon>Fungi</taxon>
        <taxon>Dikarya</taxon>
        <taxon>Ascomycota</taxon>
        <taxon>Pezizomycotina</taxon>
        <taxon>Sordariomycetes</taxon>
        <taxon>Xylariomycetidae</taxon>
        <taxon>Amphisphaeriales</taxon>
        <taxon>Pseudomassariaceae</taxon>
        <taxon>Pseudomassariella</taxon>
    </lineage>
</organism>
<evidence type="ECO:0000313" key="2">
    <source>
        <dbReference type="EMBL" id="ORY63040.1"/>
    </source>
</evidence>
<feature type="region of interest" description="Disordered" evidence="1">
    <location>
        <begin position="37"/>
        <end position="59"/>
    </location>
</feature>
<evidence type="ECO:0000256" key="1">
    <source>
        <dbReference type="SAM" id="MobiDB-lite"/>
    </source>
</evidence>
<protein>
    <submittedName>
        <fullName evidence="2">Uncharacterized protein</fullName>
    </submittedName>
</protein>
<comment type="caution">
    <text evidence="2">The sequence shown here is derived from an EMBL/GenBank/DDBJ whole genome shotgun (WGS) entry which is preliminary data.</text>
</comment>
<keyword evidence="3" id="KW-1185">Reference proteome</keyword>
<proteinExistence type="predicted"/>
<name>A0A1Y2DUT3_9PEZI</name>
<dbReference type="EMBL" id="MCFJ01000008">
    <property type="protein sequence ID" value="ORY63040.1"/>
    <property type="molecule type" value="Genomic_DNA"/>
</dbReference>
<sequence length="200" mass="22369">MLLTYLPAEASLVHAWSRCSPLITSSQGMLDIHNRPAKSFPSTESISAPSAPQRSSFQNDCRNQYSHHQEWFDRPRDSLYLAERLPSFCVTRHSATLDIFGILLDTAWVFIYANLGFSDSSMPVRDSTKRIGCCDGYSSSHDGLHMQMRSSATRRAPCPFVTLIEGFANAIFVTTESSYHRTAHPGSLRLEPLGALQMDH</sequence>
<dbReference type="InParanoid" id="A0A1Y2DUT3"/>
<dbReference type="GeneID" id="63770452"/>
<evidence type="ECO:0000313" key="3">
    <source>
        <dbReference type="Proteomes" id="UP000193689"/>
    </source>
</evidence>
<accession>A0A1Y2DUT3</accession>
<dbReference type="AlphaFoldDB" id="A0A1Y2DUT3"/>
<feature type="compositionally biased region" description="Polar residues" evidence="1">
    <location>
        <begin position="40"/>
        <end position="59"/>
    </location>
</feature>
<dbReference type="Proteomes" id="UP000193689">
    <property type="component" value="Unassembled WGS sequence"/>
</dbReference>